<evidence type="ECO:0000256" key="1">
    <source>
        <dbReference type="SAM" id="Phobius"/>
    </source>
</evidence>
<keyword evidence="1" id="KW-1133">Transmembrane helix</keyword>
<sequence length="67" mass="8005">MYEIDRPSKLLGLSIFIGKSIIYERRCLIWDKKGVYYYTVICGILNMIWRVLILRVRIYSEWGVALC</sequence>
<keyword evidence="1" id="KW-0812">Transmembrane</keyword>
<dbReference type="EMBL" id="JACHEN010000007">
    <property type="protein sequence ID" value="MBB6215464.1"/>
    <property type="molecule type" value="Genomic_DNA"/>
</dbReference>
<feature type="transmembrane region" description="Helical" evidence="1">
    <location>
        <begin position="35"/>
        <end position="53"/>
    </location>
</feature>
<protein>
    <submittedName>
        <fullName evidence="2">Uncharacterized protein</fullName>
    </submittedName>
</protein>
<gene>
    <name evidence="2" type="ORF">HNQ80_001553</name>
</gene>
<proteinExistence type="predicted"/>
<accession>A0A841KNU2</accession>
<evidence type="ECO:0000313" key="3">
    <source>
        <dbReference type="Proteomes" id="UP000579281"/>
    </source>
</evidence>
<name>A0A841KNU2_9FIRM</name>
<comment type="caution">
    <text evidence="2">The sequence shown here is derived from an EMBL/GenBank/DDBJ whole genome shotgun (WGS) entry which is preliminary data.</text>
</comment>
<dbReference type="AlphaFoldDB" id="A0A841KNU2"/>
<organism evidence="2 3">
    <name type="scientific">Anaerosolibacter carboniphilus</name>
    <dbReference type="NCBI Taxonomy" id="1417629"/>
    <lineage>
        <taxon>Bacteria</taxon>
        <taxon>Bacillati</taxon>
        <taxon>Bacillota</taxon>
        <taxon>Clostridia</taxon>
        <taxon>Peptostreptococcales</taxon>
        <taxon>Thermotaleaceae</taxon>
        <taxon>Anaerosolibacter</taxon>
    </lineage>
</organism>
<keyword evidence="1" id="KW-0472">Membrane</keyword>
<evidence type="ECO:0000313" key="2">
    <source>
        <dbReference type="EMBL" id="MBB6215464.1"/>
    </source>
</evidence>
<reference evidence="2 3" key="1">
    <citation type="submission" date="2020-08" db="EMBL/GenBank/DDBJ databases">
        <title>Genomic Encyclopedia of Type Strains, Phase IV (KMG-IV): sequencing the most valuable type-strain genomes for metagenomic binning, comparative biology and taxonomic classification.</title>
        <authorList>
            <person name="Goeker M."/>
        </authorList>
    </citation>
    <scope>NUCLEOTIDE SEQUENCE [LARGE SCALE GENOMIC DNA]</scope>
    <source>
        <strain evidence="2 3">DSM 103526</strain>
    </source>
</reference>
<dbReference type="Proteomes" id="UP000579281">
    <property type="component" value="Unassembled WGS sequence"/>
</dbReference>
<keyword evidence="3" id="KW-1185">Reference proteome</keyword>